<proteinExistence type="predicted"/>
<feature type="transmembrane region" description="Helical" evidence="1">
    <location>
        <begin position="20"/>
        <end position="39"/>
    </location>
</feature>
<protein>
    <recommendedName>
        <fullName evidence="4">DUF2127 domain-containing protein</fullName>
    </recommendedName>
</protein>
<feature type="transmembrane region" description="Helical" evidence="1">
    <location>
        <begin position="106"/>
        <end position="127"/>
    </location>
</feature>
<keyword evidence="1" id="KW-0812">Transmembrane</keyword>
<reference evidence="3" key="1">
    <citation type="submission" date="2016-11" db="EMBL/GenBank/DDBJ databases">
        <authorList>
            <person name="Varghese N."/>
            <person name="Submissions S."/>
        </authorList>
    </citation>
    <scope>NUCLEOTIDE SEQUENCE [LARGE SCALE GENOMIC DNA]</scope>
    <source>
        <strain evidence="3">DSM 18829</strain>
    </source>
</reference>
<evidence type="ECO:0000313" key="3">
    <source>
        <dbReference type="Proteomes" id="UP000184488"/>
    </source>
</evidence>
<keyword evidence="1" id="KW-0472">Membrane</keyword>
<gene>
    <name evidence="2" type="ORF">SAMN05444363_0001</name>
</gene>
<dbReference type="Proteomes" id="UP000184488">
    <property type="component" value="Unassembled WGS sequence"/>
</dbReference>
<sequence>MNKIINKLINHLSEKQKTLFLIDSLGAILTVFFLFVIMRQFDDYFGMPKTVLTYLSVIAFCFCIYSFACFIFLKRRWTPFIRLIGIANLLYCVLTIGLLIKYFPLLTIIGITYFLIEIVIICGLSYIEINVATRNKEKESN</sequence>
<name>A0A1M6HGM1_9FLAO</name>
<evidence type="ECO:0000256" key="1">
    <source>
        <dbReference type="SAM" id="Phobius"/>
    </source>
</evidence>
<dbReference type="STRING" id="415425.SAMN05444363_0001"/>
<keyword evidence="1" id="KW-1133">Transmembrane helix</keyword>
<dbReference type="EMBL" id="FQZI01000010">
    <property type="protein sequence ID" value="SHJ21274.1"/>
    <property type="molecule type" value="Genomic_DNA"/>
</dbReference>
<evidence type="ECO:0008006" key="4">
    <source>
        <dbReference type="Google" id="ProtNLM"/>
    </source>
</evidence>
<accession>A0A1M6HGM1</accession>
<feature type="transmembrane region" description="Helical" evidence="1">
    <location>
        <begin position="51"/>
        <end position="73"/>
    </location>
</feature>
<feature type="transmembrane region" description="Helical" evidence="1">
    <location>
        <begin position="80"/>
        <end position="100"/>
    </location>
</feature>
<dbReference type="AlphaFoldDB" id="A0A1M6HGM1"/>
<keyword evidence="3" id="KW-1185">Reference proteome</keyword>
<evidence type="ECO:0000313" key="2">
    <source>
        <dbReference type="EMBL" id="SHJ21274.1"/>
    </source>
</evidence>
<organism evidence="2 3">
    <name type="scientific">Flavobacterium terrae</name>
    <dbReference type="NCBI Taxonomy" id="415425"/>
    <lineage>
        <taxon>Bacteria</taxon>
        <taxon>Pseudomonadati</taxon>
        <taxon>Bacteroidota</taxon>
        <taxon>Flavobacteriia</taxon>
        <taxon>Flavobacteriales</taxon>
        <taxon>Flavobacteriaceae</taxon>
        <taxon>Flavobacterium</taxon>
    </lineage>
</organism>